<dbReference type="Gene3D" id="3.40.190.290">
    <property type="match status" value="1"/>
</dbReference>
<dbReference type="InterPro" id="IPR058163">
    <property type="entry name" value="LysR-type_TF_proteobact-type"/>
</dbReference>
<keyword evidence="2" id="KW-0805">Transcription regulation</keyword>
<evidence type="ECO:0000313" key="7">
    <source>
        <dbReference type="Proteomes" id="UP001352263"/>
    </source>
</evidence>
<dbReference type="PANTHER" id="PTHR30537:SF80">
    <property type="entry name" value="TRANSCRIPTIONAL REGULATOR"/>
    <property type="match status" value="1"/>
</dbReference>
<comment type="caution">
    <text evidence="6">The sequence shown here is derived from an EMBL/GenBank/DDBJ whole genome shotgun (WGS) entry which is preliminary data.</text>
</comment>
<comment type="similarity">
    <text evidence="1">Belongs to the LysR transcriptional regulatory family.</text>
</comment>
<dbReference type="CDD" id="cd08422">
    <property type="entry name" value="PBP2_CrgA_like"/>
    <property type="match status" value="1"/>
</dbReference>
<dbReference type="InterPro" id="IPR036388">
    <property type="entry name" value="WH-like_DNA-bd_sf"/>
</dbReference>
<reference evidence="6 7" key="1">
    <citation type="submission" date="2023-10" db="EMBL/GenBank/DDBJ databases">
        <title>Noviherbaspirillum sp. CPCC 100848 genome assembly.</title>
        <authorList>
            <person name="Li X.Y."/>
            <person name="Fang X.M."/>
        </authorList>
    </citation>
    <scope>NUCLEOTIDE SEQUENCE [LARGE SCALE GENOMIC DNA]</scope>
    <source>
        <strain evidence="6 7">CPCC 100848</strain>
    </source>
</reference>
<dbReference type="Proteomes" id="UP001352263">
    <property type="component" value="Unassembled WGS sequence"/>
</dbReference>
<dbReference type="SUPFAM" id="SSF53850">
    <property type="entry name" value="Periplasmic binding protein-like II"/>
    <property type="match status" value="1"/>
</dbReference>
<dbReference type="PROSITE" id="PS50931">
    <property type="entry name" value="HTH_LYSR"/>
    <property type="match status" value="1"/>
</dbReference>
<evidence type="ECO:0000256" key="2">
    <source>
        <dbReference type="ARBA" id="ARBA00023015"/>
    </source>
</evidence>
<keyword evidence="3" id="KW-0238">DNA-binding</keyword>
<dbReference type="PANTHER" id="PTHR30537">
    <property type="entry name" value="HTH-TYPE TRANSCRIPTIONAL REGULATOR"/>
    <property type="match status" value="1"/>
</dbReference>
<proteinExistence type="inferred from homology"/>
<organism evidence="6 7">
    <name type="scientific">Noviherbaspirillum album</name>
    <dbReference type="NCBI Taxonomy" id="3080276"/>
    <lineage>
        <taxon>Bacteria</taxon>
        <taxon>Pseudomonadati</taxon>
        <taxon>Pseudomonadota</taxon>
        <taxon>Betaproteobacteria</taxon>
        <taxon>Burkholderiales</taxon>
        <taxon>Oxalobacteraceae</taxon>
        <taxon>Noviherbaspirillum</taxon>
    </lineage>
</organism>
<accession>A0ABU6JBC6</accession>
<dbReference type="Pfam" id="PF00126">
    <property type="entry name" value="HTH_1"/>
    <property type="match status" value="1"/>
</dbReference>
<feature type="domain" description="HTH lysR-type" evidence="5">
    <location>
        <begin position="1"/>
        <end position="59"/>
    </location>
</feature>
<evidence type="ECO:0000259" key="5">
    <source>
        <dbReference type="PROSITE" id="PS50931"/>
    </source>
</evidence>
<dbReference type="InterPro" id="IPR005119">
    <property type="entry name" value="LysR_subst-bd"/>
</dbReference>
<dbReference type="SUPFAM" id="SSF46785">
    <property type="entry name" value="Winged helix' DNA-binding domain"/>
    <property type="match status" value="1"/>
</dbReference>
<sequence length="307" mass="34477">MDSLRSMKYLVRAIELGSLSAVAREQGTTQPTVSKMLDALERSLGVRLLERSTSGLAPTDQGMRFYERAKIVLEEFDNAVADARGLTEKPAGLLRINAPVAFGQFRLNAMVQQFLTLHPDIDIELILNDRFVDLVEEGVDIALRLGDFLPPNVVARRIATSERLLVAAPDYLKRRGNLRQPDDFDRHDYIRFAWAPAGDTIQLHGPGGMVEVKTRGRYRVNNAIAIRESLAMGAGIGLCPAWLVHDLLQSRQLVRVLPDWSAAPQELFMLIPSRRYFPLRGKLFMEFIESQLGQLPGFRTADKRTLP</sequence>
<keyword evidence="4" id="KW-0804">Transcription</keyword>
<evidence type="ECO:0000256" key="3">
    <source>
        <dbReference type="ARBA" id="ARBA00023125"/>
    </source>
</evidence>
<dbReference type="InterPro" id="IPR036390">
    <property type="entry name" value="WH_DNA-bd_sf"/>
</dbReference>
<dbReference type="Pfam" id="PF03466">
    <property type="entry name" value="LysR_substrate"/>
    <property type="match status" value="1"/>
</dbReference>
<evidence type="ECO:0000256" key="1">
    <source>
        <dbReference type="ARBA" id="ARBA00009437"/>
    </source>
</evidence>
<dbReference type="Gene3D" id="1.10.10.10">
    <property type="entry name" value="Winged helix-like DNA-binding domain superfamily/Winged helix DNA-binding domain"/>
    <property type="match status" value="1"/>
</dbReference>
<dbReference type="InterPro" id="IPR000847">
    <property type="entry name" value="LysR_HTH_N"/>
</dbReference>
<evidence type="ECO:0000256" key="4">
    <source>
        <dbReference type="ARBA" id="ARBA00023163"/>
    </source>
</evidence>
<dbReference type="EMBL" id="JAWIIV010000014">
    <property type="protein sequence ID" value="MEC4720947.1"/>
    <property type="molecule type" value="Genomic_DNA"/>
</dbReference>
<name>A0ABU6JBC6_9BURK</name>
<evidence type="ECO:0000313" key="6">
    <source>
        <dbReference type="EMBL" id="MEC4720947.1"/>
    </source>
</evidence>
<protein>
    <submittedName>
        <fullName evidence="6">LysR family transcriptional regulator</fullName>
    </submittedName>
</protein>
<keyword evidence="7" id="KW-1185">Reference proteome</keyword>
<dbReference type="RefSeq" id="WP_326507655.1">
    <property type="nucleotide sequence ID" value="NZ_JAWIIV010000014.1"/>
</dbReference>
<gene>
    <name evidence="6" type="ORF">RY831_17410</name>
</gene>